<reference evidence="7 10" key="3">
    <citation type="submission" date="2018-07" db="EMBL/GenBank/DDBJ databases">
        <title>Genome sequence of extremly halophilic archaeon Halopelagius longus strain BC12-B1.</title>
        <authorList>
            <person name="Zhang X."/>
        </authorList>
    </citation>
    <scope>NUCLEOTIDE SEQUENCE [LARGE SCALE GENOMIC DNA]</scope>
    <source>
        <strain evidence="7 10">BC12-B1</strain>
    </source>
</reference>
<dbReference type="InterPro" id="IPR002549">
    <property type="entry name" value="AI-2E-like"/>
</dbReference>
<protein>
    <submittedName>
        <fullName evidence="7">AI-2E family transporter</fullName>
    </submittedName>
    <submittedName>
        <fullName evidence="8">Predicted PurR-regulated permease PerM</fullName>
    </submittedName>
</protein>
<feature type="transmembrane region" description="Helical" evidence="6">
    <location>
        <begin position="230"/>
        <end position="253"/>
    </location>
</feature>
<dbReference type="EMBL" id="QQST01000001">
    <property type="protein sequence ID" value="RDI70621.1"/>
    <property type="molecule type" value="Genomic_DNA"/>
</dbReference>
<keyword evidence="10" id="KW-1185">Reference proteome</keyword>
<dbReference type="AlphaFoldDB" id="A0A1H1B3H1"/>
<dbReference type="GO" id="GO:0016020">
    <property type="term" value="C:membrane"/>
    <property type="evidence" value="ECO:0007669"/>
    <property type="project" value="UniProtKB-SubCell"/>
</dbReference>
<dbReference type="Pfam" id="PF01594">
    <property type="entry name" value="AI-2E_transport"/>
    <property type="match status" value="1"/>
</dbReference>
<evidence type="ECO:0000313" key="8">
    <source>
        <dbReference type="EMBL" id="SDQ46321.1"/>
    </source>
</evidence>
<feature type="transmembrane region" description="Helical" evidence="6">
    <location>
        <begin position="63"/>
        <end position="86"/>
    </location>
</feature>
<dbReference type="Proteomes" id="UP000199289">
    <property type="component" value="Unassembled WGS sequence"/>
</dbReference>
<evidence type="ECO:0000313" key="10">
    <source>
        <dbReference type="Proteomes" id="UP000255421"/>
    </source>
</evidence>
<feature type="transmembrane region" description="Helical" evidence="6">
    <location>
        <begin position="140"/>
        <end position="161"/>
    </location>
</feature>
<dbReference type="RefSeq" id="WP_092535578.1">
    <property type="nucleotide sequence ID" value="NZ_FNKQ01000002.1"/>
</dbReference>
<dbReference type="EMBL" id="FNKQ01000002">
    <property type="protein sequence ID" value="SDQ46321.1"/>
    <property type="molecule type" value="Genomic_DNA"/>
</dbReference>
<comment type="similarity">
    <text evidence="2">Belongs to the autoinducer-2 exporter (AI-2E) (TC 2.A.86) family.</text>
</comment>
<evidence type="ECO:0000256" key="6">
    <source>
        <dbReference type="SAM" id="Phobius"/>
    </source>
</evidence>
<feature type="transmembrane region" description="Helical" evidence="6">
    <location>
        <begin position="307"/>
        <end position="335"/>
    </location>
</feature>
<evidence type="ECO:0000256" key="1">
    <source>
        <dbReference type="ARBA" id="ARBA00004141"/>
    </source>
</evidence>
<feature type="transmembrane region" description="Helical" evidence="6">
    <location>
        <begin position="12"/>
        <end position="43"/>
    </location>
</feature>
<organism evidence="8 9">
    <name type="scientific">Halopelagius longus</name>
    <dbReference type="NCBI Taxonomy" id="1236180"/>
    <lineage>
        <taxon>Archaea</taxon>
        <taxon>Methanobacteriati</taxon>
        <taxon>Methanobacteriota</taxon>
        <taxon>Stenosarchaea group</taxon>
        <taxon>Halobacteria</taxon>
        <taxon>Halobacteriales</taxon>
        <taxon>Haloferacaceae</taxon>
    </lineage>
</organism>
<proteinExistence type="inferred from homology"/>
<feature type="transmembrane region" description="Helical" evidence="6">
    <location>
        <begin position="196"/>
        <end position="218"/>
    </location>
</feature>
<keyword evidence="3 6" id="KW-0812">Transmembrane</keyword>
<evidence type="ECO:0000313" key="9">
    <source>
        <dbReference type="Proteomes" id="UP000199289"/>
    </source>
</evidence>
<dbReference type="Proteomes" id="UP000255421">
    <property type="component" value="Unassembled WGS sequence"/>
</dbReference>
<comment type="subcellular location">
    <subcellularLocation>
        <location evidence="1">Membrane</location>
        <topology evidence="1">Multi-pass membrane protein</topology>
    </subcellularLocation>
</comment>
<dbReference type="OrthoDB" id="282734at2157"/>
<keyword evidence="4 6" id="KW-1133">Transmembrane helix</keyword>
<keyword evidence="5 6" id="KW-0472">Membrane</keyword>
<evidence type="ECO:0000256" key="2">
    <source>
        <dbReference type="ARBA" id="ARBA00009773"/>
    </source>
</evidence>
<evidence type="ECO:0000256" key="3">
    <source>
        <dbReference type="ARBA" id="ARBA00022692"/>
    </source>
</evidence>
<name>A0A1H1B3H1_9EURY</name>
<gene>
    <name evidence="7" type="ORF">DWB78_02160</name>
    <name evidence="8" type="ORF">SAMN05216278_1613</name>
</gene>
<evidence type="ECO:0000313" key="7">
    <source>
        <dbReference type="EMBL" id="RDI70621.1"/>
    </source>
</evidence>
<evidence type="ECO:0000256" key="5">
    <source>
        <dbReference type="ARBA" id="ARBA00023136"/>
    </source>
</evidence>
<reference evidence="8" key="1">
    <citation type="submission" date="2016-10" db="EMBL/GenBank/DDBJ databases">
        <authorList>
            <person name="de Groot N.N."/>
        </authorList>
    </citation>
    <scope>NUCLEOTIDE SEQUENCE [LARGE SCALE GENOMIC DNA]</scope>
    <source>
        <strain evidence="8">CGMCC 1.12397</strain>
    </source>
</reference>
<accession>A0A1H1B3H1</accession>
<feature type="transmembrane region" description="Helical" evidence="6">
    <location>
        <begin position="273"/>
        <end position="295"/>
    </location>
</feature>
<reference evidence="9" key="2">
    <citation type="submission" date="2016-10" db="EMBL/GenBank/DDBJ databases">
        <authorList>
            <person name="Varghese N."/>
            <person name="Submissions S."/>
        </authorList>
    </citation>
    <scope>NUCLEOTIDE SEQUENCE [LARGE SCALE GENOMIC DNA]</scope>
    <source>
        <strain evidence="9">CGMCC 1.12397</strain>
    </source>
</reference>
<sequence length="370" mass="39573">MTRLPSDRSRIAWWGLTATLALFLVFAVYQFIGTVALAIFVYYGTRPVFHRLRPYLASDEHAASATVFLLAVPVFALLAYFVLIGLSEVGAVAAQYEQVLGPFVDVDALRSNPVETVRSAVQSSGGGTGEEALTAAMETLGAATTAVMHLFFALLVAYYLLREGRNVDGWFRSEVADEDSAGYAYATAVDTDLETVYFSTTLLVFVVGILSGVIYNGYNLVAPQAVSIPLPTAFALATGLATLIPLVVGKVVYVPLVGYLAFSAVQTDGSLLVYPAVLLVVAFIFLDFVPLTFVLPKLAGRSTHTGLVLFGYIGGPMLFGWYGLFLGPLIVVLSVQVVRLVFSELIHGQPVTPHVTAARSIGSDPPSNDD</sequence>
<evidence type="ECO:0000256" key="4">
    <source>
        <dbReference type="ARBA" id="ARBA00022989"/>
    </source>
</evidence>